<sequence>MDTQGLFHVLLLHLFLLLRDLVHRYGLNLPDVQRITYTRDVLLQLRFKPHLNTTTDFRPRTASILAFTETWLNNNASDNMLHTDGFAPPLRLDGDSELTGKQHSGGVFLYVSSRWCSTAVSFPLDPCGERYAGINTGPIMDPYWVWILSIDTSWSVKRPYVGRSSCCCTRPSLPAPQVYASHQELIAFRPGQYKNVDDAGTRRQIIIRVTR</sequence>
<feature type="signal peptide" evidence="1">
    <location>
        <begin position="1"/>
        <end position="24"/>
    </location>
</feature>
<comment type="caution">
    <text evidence="2">The sequence shown here is derived from an EMBL/GenBank/DDBJ whole genome shotgun (WGS) entry which is preliminary data.</text>
</comment>
<name>A0A6A4RS04_SCOMX</name>
<accession>A0A6A4RS04</accession>
<evidence type="ECO:0000256" key="1">
    <source>
        <dbReference type="SAM" id="SignalP"/>
    </source>
</evidence>
<evidence type="ECO:0000313" key="3">
    <source>
        <dbReference type="Proteomes" id="UP000438429"/>
    </source>
</evidence>
<gene>
    <name evidence="2" type="ORF">F2P81_023699</name>
</gene>
<reference evidence="2 3" key="1">
    <citation type="submission" date="2019-06" db="EMBL/GenBank/DDBJ databases">
        <title>Draft genomes of female and male turbot (Scophthalmus maximus).</title>
        <authorList>
            <person name="Xu H."/>
            <person name="Xu X.-W."/>
            <person name="Shao C."/>
            <person name="Chen S."/>
        </authorList>
    </citation>
    <scope>NUCLEOTIDE SEQUENCE [LARGE SCALE GENOMIC DNA]</scope>
    <source>
        <strain evidence="2">Ysfricsl-2016a</strain>
        <tissue evidence="2">Blood</tissue>
    </source>
</reference>
<organism evidence="2 3">
    <name type="scientific">Scophthalmus maximus</name>
    <name type="common">Turbot</name>
    <name type="synonym">Psetta maxima</name>
    <dbReference type="NCBI Taxonomy" id="52904"/>
    <lineage>
        <taxon>Eukaryota</taxon>
        <taxon>Metazoa</taxon>
        <taxon>Chordata</taxon>
        <taxon>Craniata</taxon>
        <taxon>Vertebrata</taxon>
        <taxon>Euteleostomi</taxon>
        <taxon>Actinopterygii</taxon>
        <taxon>Neopterygii</taxon>
        <taxon>Teleostei</taxon>
        <taxon>Neoteleostei</taxon>
        <taxon>Acanthomorphata</taxon>
        <taxon>Carangaria</taxon>
        <taxon>Pleuronectiformes</taxon>
        <taxon>Pleuronectoidei</taxon>
        <taxon>Scophthalmidae</taxon>
        <taxon>Scophthalmus</taxon>
    </lineage>
</organism>
<evidence type="ECO:0000313" key="2">
    <source>
        <dbReference type="EMBL" id="KAF0023069.1"/>
    </source>
</evidence>
<keyword evidence="1" id="KW-0732">Signal</keyword>
<dbReference type="AlphaFoldDB" id="A0A6A4RS04"/>
<dbReference type="Proteomes" id="UP000438429">
    <property type="component" value="Unassembled WGS sequence"/>
</dbReference>
<protein>
    <submittedName>
        <fullName evidence="2">Uncharacterized protein</fullName>
    </submittedName>
</protein>
<feature type="chain" id="PRO_5025568914" evidence="1">
    <location>
        <begin position="25"/>
        <end position="211"/>
    </location>
</feature>
<proteinExistence type="predicted"/>
<dbReference type="EMBL" id="VEVO01000022">
    <property type="protein sequence ID" value="KAF0023069.1"/>
    <property type="molecule type" value="Genomic_DNA"/>
</dbReference>